<feature type="transmembrane region" description="Helical" evidence="4">
    <location>
        <begin position="250"/>
        <end position="272"/>
    </location>
</feature>
<organism evidence="6 7">
    <name type="scientific">Photobacterium kishitanii</name>
    <dbReference type="NCBI Taxonomy" id="318456"/>
    <lineage>
        <taxon>Bacteria</taxon>
        <taxon>Pseudomonadati</taxon>
        <taxon>Pseudomonadota</taxon>
        <taxon>Gammaproteobacteria</taxon>
        <taxon>Vibrionales</taxon>
        <taxon>Vibrionaceae</taxon>
        <taxon>Photobacterium</taxon>
    </lineage>
</organism>
<gene>
    <name evidence="6" type="ORF">C9J27_08800</name>
</gene>
<dbReference type="InterPro" id="IPR020846">
    <property type="entry name" value="MFS_dom"/>
</dbReference>
<dbReference type="RefSeq" id="WP_107187236.1">
    <property type="nucleotide sequence ID" value="NZ_JAUZMX010000001.1"/>
</dbReference>
<dbReference type="AlphaFoldDB" id="A0A2T3KJN7"/>
<sequence length="403" mass="43355">MTLKAYTLTKQQTLPLKQLFGLSVGAGFSVSAMYYNQPIIGLLSHAFQVKVSEAGLVAMLTQIGYALGIFFLVPLGDMVNRKTLIISKLVLLCGALWLCSLSSTFPILLITSLCVGILATSAQDIVLASTVISPPNQRGKSVGIVMTGLLSGILLSRVFSGIIGQFWGWEIIFQLAASIIMVLIIYFWFSLPTMPSQNTLTYKQIMASLKPLWQQFPQLRQSVIAQCFVSIAFSAFWTTLALFLSHNYGLGSATAGAFGLAGAAGAISAPLIGGLSDRIGAHKILLVSISIVILSFIAMLFIPLFTIHLQIGWLVLCVILFDFGINATLVSHQTIVYSLKPEARGRLNSILFTFMFIGMAIGSAAGGYLYQHVGWNGVLVLAIVAPLIALIIRMKSTTPIALA</sequence>
<feature type="transmembrane region" description="Helical" evidence="4">
    <location>
        <begin position="284"/>
        <end position="305"/>
    </location>
</feature>
<protein>
    <submittedName>
        <fullName evidence="6">MFS transporter</fullName>
    </submittedName>
</protein>
<evidence type="ECO:0000256" key="4">
    <source>
        <dbReference type="SAM" id="Phobius"/>
    </source>
</evidence>
<accession>A0A2T3KJN7</accession>
<evidence type="ECO:0000256" key="1">
    <source>
        <dbReference type="ARBA" id="ARBA00022692"/>
    </source>
</evidence>
<comment type="caution">
    <text evidence="6">The sequence shown here is derived from an EMBL/GenBank/DDBJ whole genome shotgun (WGS) entry which is preliminary data.</text>
</comment>
<dbReference type="Pfam" id="PF07690">
    <property type="entry name" value="MFS_1"/>
    <property type="match status" value="1"/>
</dbReference>
<feature type="transmembrane region" description="Helical" evidence="4">
    <location>
        <begin position="375"/>
        <end position="392"/>
    </location>
</feature>
<name>A0A2T3KJN7_9GAMM</name>
<dbReference type="CDD" id="cd17324">
    <property type="entry name" value="MFS_NepI_like"/>
    <property type="match status" value="1"/>
</dbReference>
<dbReference type="PROSITE" id="PS50850">
    <property type="entry name" value="MFS"/>
    <property type="match status" value="1"/>
</dbReference>
<keyword evidence="2 4" id="KW-1133">Transmembrane helix</keyword>
<feature type="transmembrane region" description="Helical" evidence="4">
    <location>
        <begin position="19"/>
        <end position="35"/>
    </location>
</feature>
<dbReference type="SUPFAM" id="SSF103473">
    <property type="entry name" value="MFS general substrate transporter"/>
    <property type="match status" value="1"/>
</dbReference>
<evidence type="ECO:0000256" key="2">
    <source>
        <dbReference type="ARBA" id="ARBA00022989"/>
    </source>
</evidence>
<evidence type="ECO:0000259" key="5">
    <source>
        <dbReference type="PROSITE" id="PS50850"/>
    </source>
</evidence>
<reference evidence="6 7" key="1">
    <citation type="submission" date="2018-01" db="EMBL/GenBank/DDBJ databases">
        <title>Whole genome sequencing of Histamine producing bacteria.</title>
        <authorList>
            <person name="Butler K."/>
        </authorList>
    </citation>
    <scope>NUCLEOTIDE SEQUENCE [LARGE SCALE GENOMIC DNA]</scope>
    <source>
        <strain evidence="6 7">FS-7.2</strain>
    </source>
</reference>
<dbReference type="GO" id="GO:0022857">
    <property type="term" value="F:transmembrane transporter activity"/>
    <property type="evidence" value="ECO:0007669"/>
    <property type="project" value="InterPro"/>
</dbReference>
<feature type="domain" description="Major facilitator superfamily (MFS) profile" evidence="5">
    <location>
        <begin position="15"/>
        <end position="400"/>
    </location>
</feature>
<dbReference type="InterPro" id="IPR011701">
    <property type="entry name" value="MFS"/>
</dbReference>
<keyword evidence="1 4" id="KW-0812">Transmembrane</keyword>
<feature type="transmembrane region" description="Helical" evidence="4">
    <location>
        <begin position="109"/>
        <end position="132"/>
    </location>
</feature>
<dbReference type="Gene3D" id="1.20.1250.20">
    <property type="entry name" value="MFS general substrate transporter like domains"/>
    <property type="match status" value="1"/>
</dbReference>
<evidence type="ECO:0000256" key="3">
    <source>
        <dbReference type="ARBA" id="ARBA00023136"/>
    </source>
</evidence>
<feature type="transmembrane region" description="Helical" evidence="4">
    <location>
        <begin position="350"/>
        <end position="369"/>
    </location>
</feature>
<dbReference type="EMBL" id="PYNF01000005">
    <property type="protein sequence ID" value="PSU99723.1"/>
    <property type="molecule type" value="Genomic_DNA"/>
</dbReference>
<feature type="transmembrane region" description="Helical" evidence="4">
    <location>
        <begin position="223"/>
        <end position="244"/>
    </location>
</feature>
<keyword evidence="3 4" id="KW-0472">Membrane</keyword>
<feature type="transmembrane region" description="Helical" evidence="4">
    <location>
        <begin position="85"/>
        <end position="103"/>
    </location>
</feature>
<dbReference type="PANTHER" id="PTHR42910">
    <property type="entry name" value="TRANSPORTER SCO4007-RELATED"/>
    <property type="match status" value="1"/>
</dbReference>
<dbReference type="Proteomes" id="UP000241426">
    <property type="component" value="Unassembled WGS sequence"/>
</dbReference>
<dbReference type="InterPro" id="IPR036259">
    <property type="entry name" value="MFS_trans_sf"/>
</dbReference>
<feature type="transmembrane region" description="Helical" evidence="4">
    <location>
        <begin position="311"/>
        <end position="329"/>
    </location>
</feature>
<feature type="transmembrane region" description="Helical" evidence="4">
    <location>
        <begin position="55"/>
        <end position="73"/>
    </location>
</feature>
<evidence type="ECO:0000313" key="7">
    <source>
        <dbReference type="Proteomes" id="UP000241426"/>
    </source>
</evidence>
<proteinExistence type="predicted"/>
<feature type="transmembrane region" description="Helical" evidence="4">
    <location>
        <begin position="144"/>
        <end position="165"/>
    </location>
</feature>
<dbReference type="PANTHER" id="PTHR42910:SF1">
    <property type="entry name" value="MAJOR FACILITATOR SUPERFAMILY (MFS) PROFILE DOMAIN-CONTAINING PROTEIN"/>
    <property type="match status" value="1"/>
</dbReference>
<feature type="transmembrane region" description="Helical" evidence="4">
    <location>
        <begin position="171"/>
        <end position="189"/>
    </location>
</feature>
<evidence type="ECO:0000313" key="6">
    <source>
        <dbReference type="EMBL" id="PSU99723.1"/>
    </source>
</evidence>